<accession>A0ABM7VF96</accession>
<evidence type="ECO:0000256" key="6">
    <source>
        <dbReference type="SAM" id="Phobius"/>
    </source>
</evidence>
<evidence type="ECO:0008006" key="9">
    <source>
        <dbReference type="Google" id="ProtNLM"/>
    </source>
</evidence>
<dbReference type="RefSeq" id="WP_338396742.1">
    <property type="nucleotide sequence ID" value="NZ_AP025292.1"/>
</dbReference>
<feature type="transmembrane region" description="Helical" evidence="6">
    <location>
        <begin position="120"/>
        <end position="138"/>
    </location>
</feature>
<evidence type="ECO:0000256" key="1">
    <source>
        <dbReference type="ARBA" id="ARBA00004651"/>
    </source>
</evidence>
<feature type="transmembrane region" description="Helical" evidence="6">
    <location>
        <begin position="43"/>
        <end position="64"/>
    </location>
</feature>
<keyword evidence="2" id="KW-1003">Cell membrane</keyword>
<dbReference type="EMBL" id="AP025292">
    <property type="protein sequence ID" value="BDC99348.1"/>
    <property type="molecule type" value="Genomic_DNA"/>
</dbReference>
<dbReference type="Proteomes" id="UP001354989">
    <property type="component" value="Chromosome"/>
</dbReference>
<feature type="transmembrane region" description="Helical" evidence="6">
    <location>
        <begin position="12"/>
        <end position="31"/>
    </location>
</feature>
<keyword evidence="4 6" id="KW-1133">Transmembrane helix</keyword>
<comment type="subcellular location">
    <subcellularLocation>
        <location evidence="1">Cell membrane</location>
        <topology evidence="1">Multi-pass membrane protein</topology>
    </subcellularLocation>
</comment>
<keyword evidence="3 6" id="KW-0812">Transmembrane</keyword>
<feature type="transmembrane region" description="Helical" evidence="6">
    <location>
        <begin position="85"/>
        <end position="108"/>
    </location>
</feature>
<proteinExistence type="predicted"/>
<dbReference type="PANTHER" id="PTHR30250">
    <property type="entry name" value="PST FAMILY PREDICTED COLANIC ACID TRANSPORTER"/>
    <property type="match status" value="1"/>
</dbReference>
<dbReference type="PANTHER" id="PTHR30250:SF11">
    <property type="entry name" value="O-ANTIGEN TRANSPORTER-RELATED"/>
    <property type="match status" value="1"/>
</dbReference>
<gene>
    <name evidence="7" type="ORF">PEPS_16290</name>
</gene>
<feature type="transmembrane region" description="Helical" evidence="6">
    <location>
        <begin position="150"/>
        <end position="174"/>
    </location>
</feature>
<keyword evidence="5 6" id="KW-0472">Membrane</keyword>
<evidence type="ECO:0000256" key="3">
    <source>
        <dbReference type="ARBA" id="ARBA00022692"/>
    </source>
</evidence>
<name>A0ABM7VF96_9BACT</name>
<evidence type="ECO:0000256" key="5">
    <source>
        <dbReference type="ARBA" id="ARBA00023136"/>
    </source>
</evidence>
<evidence type="ECO:0000313" key="7">
    <source>
        <dbReference type="EMBL" id="BDC99348.1"/>
    </source>
</evidence>
<feature type="transmembrane region" description="Helical" evidence="6">
    <location>
        <begin position="180"/>
        <end position="200"/>
    </location>
</feature>
<sequence>MRKKILKLQNSSNFGALLTNGLLASMRLLNFTLLARALSTENFGIWVIYLTTVNFMEMLRFGLLRTAFIKFTSGLAEVEQRIVEGSSWLIALAFCLLIGLLALLFHFLQPLIPLSESFRLFFVYYPAYALLVLPYHYATFKLQAAKRFMAIFALTVTHTTSWASILIFNLFYPLSLQQLVWGHIAAISMASGLALLLGWSNVSAIPAASKAWIMKLLHFGKYSIGTLIGSNLLKSADTYLINLFLGPAATALYNIPLRLTEMLEIPLRALAQTALPKISAAANQNQKTRISELFAQYTSFASLIYLPLLSAAFIFAPQLVTLIGGEQYTGTHSIFRIFLVASVFLPADRFAGVTLDAIGLPQINLRKVVVMALVNIAGDYLVLQYSTNLSLVALVTINTLFIGMSYGLYQLIRLKIIKMAHFKAYLFKYGRRLKLSKNTP</sequence>
<organism evidence="7 8">
    <name type="scientific">Persicobacter psychrovividus</name>
    <dbReference type="NCBI Taxonomy" id="387638"/>
    <lineage>
        <taxon>Bacteria</taxon>
        <taxon>Pseudomonadati</taxon>
        <taxon>Bacteroidota</taxon>
        <taxon>Cytophagia</taxon>
        <taxon>Cytophagales</taxon>
        <taxon>Persicobacteraceae</taxon>
        <taxon>Persicobacter</taxon>
    </lineage>
</organism>
<evidence type="ECO:0000313" key="8">
    <source>
        <dbReference type="Proteomes" id="UP001354989"/>
    </source>
</evidence>
<keyword evidence="8" id="KW-1185">Reference proteome</keyword>
<protein>
    <recommendedName>
        <fullName evidence="9">O-antigen/teichoic acid export membrane protein</fullName>
    </recommendedName>
</protein>
<reference evidence="7 8" key="1">
    <citation type="submission" date="2021-12" db="EMBL/GenBank/DDBJ databases">
        <title>Genome sequencing of bacteria with rrn-lacking chromosome and rrn-plasmid.</title>
        <authorList>
            <person name="Anda M."/>
            <person name="Iwasaki W."/>
        </authorList>
    </citation>
    <scope>NUCLEOTIDE SEQUENCE [LARGE SCALE GENOMIC DNA]</scope>
    <source>
        <strain evidence="7 8">NBRC 101262</strain>
    </source>
</reference>
<feature type="transmembrane region" description="Helical" evidence="6">
    <location>
        <begin position="391"/>
        <end position="409"/>
    </location>
</feature>
<dbReference type="InterPro" id="IPR050833">
    <property type="entry name" value="Poly_Biosynth_Transport"/>
</dbReference>
<evidence type="ECO:0000256" key="4">
    <source>
        <dbReference type="ARBA" id="ARBA00022989"/>
    </source>
</evidence>
<evidence type="ECO:0000256" key="2">
    <source>
        <dbReference type="ARBA" id="ARBA00022475"/>
    </source>
</evidence>
<dbReference type="Pfam" id="PF13440">
    <property type="entry name" value="Polysacc_synt_3"/>
    <property type="match status" value="1"/>
</dbReference>
<feature type="transmembrane region" description="Helical" evidence="6">
    <location>
        <begin position="294"/>
        <end position="316"/>
    </location>
</feature>